<proteinExistence type="predicted"/>
<sequence length="696" mass="78239">MKEGKKIQRDKKPEKVVFFFPEAALVNKCMNGGCNKKETLGDDDRGPDLIVPWISLCSFLTPVVSVDAVLENWIFKSFQELAKFQKERRDLFGIRKKSFSFVPILRLRFLGFCDPELPATRREGLEKQLRCNSVISPSVRFAFYRYKDGSPKYCQKKNGSNFSRYGNVGLTCQPIYCLCHPCWRPQTIIINSVRDRLGRQVRETGRKLLQEGKVSQPAKPEDDTVRVDPLDSLKKYRGGYDISNKHYWSSTIFTGIPGYSIGVAWLLCGLVFAIFLIINSICFPNKGKKSFKTPNCSTQRHFWHILLGTIFTVLAITATGVVLGGSSRFHSRSRTVKNIVLETADDASETLYNVTRVIRTMPDSLLLFDASGRLNSTADWLDAEAANIQRQANKNRRWVNLGLTIMYATTTGFIALNLVAILALLVLGFIRKDRLFYLLITLCWVVTALCWMCFGAYFFIEKFAGDTCTALEDYRTDPSNSSLSSILPCDDLVSAQPALQDVKAELYDLINQVNSNLSSQPESSLLSQVRICNPFSGSPKYTYQPQNCPANTIQIGDIPQIMIGYTCSGNQSEACIPDIIYDEVLVYTRAVQNILDAFPGMENLVDCKLVNDAINEILFEQCKPVKKFIRMVWVALAALSSIMVILILNWTAKAFHDRQKHSSDGSVNPHSATTDSSDEYETNTSDDSTPKTKPDV</sequence>
<dbReference type="Proteomes" id="UP000825729">
    <property type="component" value="Unassembled WGS sequence"/>
</dbReference>
<feature type="transmembrane region" description="Helical" evidence="2">
    <location>
        <begin position="436"/>
        <end position="460"/>
    </location>
</feature>
<dbReference type="PANTHER" id="PTHR31414">
    <property type="entry name" value="TRANSMEMBRANE PROTEIN DDB_G0292058"/>
    <property type="match status" value="1"/>
</dbReference>
<keyword evidence="2" id="KW-0812">Transmembrane</keyword>
<feature type="compositionally biased region" description="Polar residues" evidence="1">
    <location>
        <begin position="664"/>
        <end position="675"/>
    </location>
</feature>
<dbReference type="EMBL" id="JAINDJ010000006">
    <property type="protein sequence ID" value="KAG9444664.1"/>
    <property type="molecule type" value="Genomic_DNA"/>
</dbReference>
<gene>
    <name evidence="3" type="ORF">H6P81_016004</name>
</gene>
<dbReference type="AlphaFoldDB" id="A0AAV7E7G6"/>
<keyword evidence="2" id="KW-0472">Membrane</keyword>
<name>A0AAV7E7G6_ARIFI</name>
<keyword evidence="4" id="KW-1185">Reference proteome</keyword>
<evidence type="ECO:0000313" key="4">
    <source>
        <dbReference type="Proteomes" id="UP000825729"/>
    </source>
</evidence>
<feature type="region of interest" description="Disordered" evidence="1">
    <location>
        <begin position="660"/>
        <end position="696"/>
    </location>
</feature>
<protein>
    <submittedName>
        <fullName evidence="3">Uncharacterized protein</fullName>
    </submittedName>
</protein>
<evidence type="ECO:0000313" key="3">
    <source>
        <dbReference type="EMBL" id="KAG9444664.1"/>
    </source>
</evidence>
<accession>A0AAV7E7G6</accession>
<organism evidence="3 4">
    <name type="scientific">Aristolochia fimbriata</name>
    <name type="common">White veined hardy Dutchman's pipe vine</name>
    <dbReference type="NCBI Taxonomy" id="158543"/>
    <lineage>
        <taxon>Eukaryota</taxon>
        <taxon>Viridiplantae</taxon>
        <taxon>Streptophyta</taxon>
        <taxon>Embryophyta</taxon>
        <taxon>Tracheophyta</taxon>
        <taxon>Spermatophyta</taxon>
        <taxon>Magnoliopsida</taxon>
        <taxon>Magnoliidae</taxon>
        <taxon>Piperales</taxon>
        <taxon>Aristolochiaceae</taxon>
        <taxon>Aristolochia</taxon>
    </lineage>
</organism>
<evidence type="ECO:0000256" key="2">
    <source>
        <dbReference type="SAM" id="Phobius"/>
    </source>
</evidence>
<evidence type="ECO:0000256" key="1">
    <source>
        <dbReference type="SAM" id="MobiDB-lite"/>
    </source>
</evidence>
<comment type="caution">
    <text evidence="3">The sequence shown here is derived from an EMBL/GenBank/DDBJ whole genome shotgun (WGS) entry which is preliminary data.</text>
</comment>
<keyword evidence="2" id="KW-1133">Transmembrane helix</keyword>
<dbReference type="PANTHER" id="PTHR31414:SF18">
    <property type="entry name" value="TRANSMEMBRANE PROTEIN-RELATED"/>
    <property type="match status" value="1"/>
</dbReference>
<dbReference type="InterPro" id="IPR040283">
    <property type="entry name" value="DDB_G0292058-like"/>
</dbReference>
<dbReference type="GO" id="GO:0016020">
    <property type="term" value="C:membrane"/>
    <property type="evidence" value="ECO:0007669"/>
    <property type="project" value="TreeGrafter"/>
</dbReference>
<feature type="transmembrane region" description="Helical" evidence="2">
    <location>
        <begin position="259"/>
        <end position="281"/>
    </location>
</feature>
<feature type="transmembrane region" description="Helical" evidence="2">
    <location>
        <begin position="302"/>
        <end position="323"/>
    </location>
</feature>
<feature type="transmembrane region" description="Helical" evidence="2">
    <location>
        <begin position="405"/>
        <end position="429"/>
    </location>
</feature>
<feature type="transmembrane region" description="Helical" evidence="2">
    <location>
        <begin position="631"/>
        <end position="652"/>
    </location>
</feature>
<reference evidence="3 4" key="1">
    <citation type="submission" date="2021-07" db="EMBL/GenBank/DDBJ databases">
        <title>The Aristolochia fimbriata genome: insights into angiosperm evolution, floral development and chemical biosynthesis.</title>
        <authorList>
            <person name="Jiao Y."/>
        </authorList>
    </citation>
    <scope>NUCLEOTIDE SEQUENCE [LARGE SCALE GENOMIC DNA]</scope>
    <source>
        <strain evidence="3">IBCAS-2021</strain>
        <tissue evidence="3">Leaf</tissue>
    </source>
</reference>